<gene>
    <name evidence="1" type="ORF">LCGC14_1980980</name>
</gene>
<sequence length="345" mass="37239">MIQPARAATVLVLLSVCAQGAAGPSATVVILPPHVKAGDAQLHAAAEMLCDRLAEKLTRAAGVRVVDRTQLRRVLAEHKQSPLPPRPILSYDAMVRVAADNSGPVPRVEVALIDLSMGNVIGSKQYAWAGRMDEKLVAAMAELCTSAARMAAGRQDGRIKVRLVSPLIGDNIVRLEPLAARLERAFGAALARSGKLRQVHHLEAASSAEESLLLLVGLSRLPGGRRFSPQADAAVRLRIAEVESAGKSFPQTVVRLEYRVDNPKPGRWQSLQGTVAQWDQLVASAWQGVAELIRQADPRAARDYLNELSVRRRQAQAEIEKLHSLNAHKDGYLGGVLRGALLKPL</sequence>
<dbReference type="EMBL" id="LAZR01022165">
    <property type="protein sequence ID" value="KKL82817.1"/>
    <property type="molecule type" value="Genomic_DNA"/>
</dbReference>
<reference evidence="1" key="1">
    <citation type="journal article" date="2015" name="Nature">
        <title>Complex archaea that bridge the gap between prokaryotes and eukaryotes.</title>
        <authorList>
            <person name="Spang A."/>
            <person name="Saw J.H."/>
            <person name="Jorgensen S.L."/>
            <person name="Zaremba-Niedzwiedzka K."/>
            <person name="Martijn J."/>
            <person name="Lind A.E."/>
            <person name="van Eijk R."/>
            <person name="Schleper C."/>
            <person name="Guy L."/>
            <person name="Ettema T.J."/>
        </authorList>
    </citation>
    <scope>NUCLEOTIDE SEQUENCE</scope>
</reference>
<accession>A0A0F9I5Y5</accession>
<proteinExistence type="predicted"/>
<name>A0A0F9I5Y5_9ZZZZ</name>
<protein>
    <submittedName>
        <fullName evidence="1">Uncharacterized protein</fullName>
    </submittedName>
</protein>
<dbReference type="AlphaFoldDB" id="A0A0F9I5Y5"/>
<organism evidence="1">
    <name type="scientific">marine sediment metagenome</name>
    <dbReference type="NCBI Taxonomy" id="412755"/>
    <lineage>
        <taxon>unclassified sequences</taxon>
        <taxon>metagenomes</taxon>
        <taxon>ecological metagenomes</taxon>
    </lineage>
</organism>
<comment type="caution">
    <text evidence="1">The sequence shown here is derived from an EMBL/GenBank/DDBJ whole genome shotgun (WGS) entry which is preliminary data.</text>
</comment>
<evidence type="ECO:0000313" key="1">
    <source>
        <dbReference type="EMBL" id="KKL82817.1"/>
    </source>
</evidence>